<name>A0A8D3WJ47_STRFA</name>
<dbReference type="Gene3D" id="2.40.260.10">
    <property type="entry name" value="Sortase"/>
    <property type="match status" value="1"/>
</dbReference>
<sequence length="210" mass="21843">MDRATLRARAWLVGIAALCGTWLVHNGAAVRTEAPQPSAAEAFTAGAGPRPATRAADPLRPSVPVRIRIAAIGVDAPMTGLGLGPDGSLDAPPEGDRNLTGWYEGGTPPGTRGTAVVAGHVDDAEGPSVFYSLGSLKKGAEVEVDRRDGRTAVFAVDAVEVYENDTFPDERVYGATPDASLRLITCGGGYTRETGYQGNVVVYAHLTGVR</sequence>
<reference evidence="2 3" key="1">
    <citation type="submission" date="2011-01" db="EMBL/GenBank/DDBJ databases">
        <title>Complete sequence of chromosome of Streptomyces flavogriseus ATCC 33331.</title>
        <authorList>
            <consortium name="US DOE Joint Genome Institute"/>
            <person name="Lucas S."/>
            <person name="Copeland A."/>
            <person name="Lapidus A."/>
            <person name="Cheng J.-F."/>
            <person name="Goodwin L."/>
            <person name="Pitluck S."/>
            <person name="Davenport K."/>
            <person name="Detter J.C."/>
            <person name="Han C."/>
            <person name="Tapia R."/>
            <person name="Land M."/>
            <person name="Hauser L."/>
            <person name="Kyrpides N."/>
            <person name="Ivanova N."/>
            <person name="Ovchinnikova G."/>
            <person name="Pagani I."/>
            <person name="Brumm P."/>
            <person name="Mead D."/>
            <person name="Woyke T."/>
        </authorList>
    </citation>
    <scope>NUCLEOTIDE SEQUENCE [LARGE SCALE GENOMIC DNA]</scope>
    <source>
        <strain evidence="3">ATCC 33331 / IAF-45CD</strain>
    </source>
</reference>
<dbReference type="InterPro" id="IPR042001">
    <property type="entry name" value="Sortase_F"/>
</dbReference>
<keyword evidence="1" id="KW-0378">Hydrolase</keyword>
<dbReference type="Proteomes" id="UP000002066">
    <property type="component" value="Chromosome"/>
</dbReference>
<organism evidence="2 3">
    <name type="scientific">Streptomyces pratensis (strain ATCC 33331 / IAF-45CD)</name>
    <dbReference type="NCBI Taxonomy" id="591167"/>
    <lineage>
        <taxon>Bacteria</taxon>
        <taxon>Bacillati</taxon>
        <taxon>Actinomycetota</taxon>
        <taxon>Actinomycetes</taxon>
        <taxon>Kitasatosporales</taxon>
        <taxon>Streptomycetaceae</taxon>
        <taxon>Streptomyces</taxon>
    </lineage>
</organism>
<dbReference type="CDD" id="cd05829">
    <property type="entry name" value="Sortase_F"/>
    <property type="match status" value="1"/>
</dbReference>
<dbReference type="InterPro" id="IPR023365">
    <property type="entry name" value="Sortase_dom-sf"/>
</dbReference>
<dbReference type="EMBL" id="CP002475">
    <property type="protein sequence ID" value="ADW05779.1"/>
    <property type="molecule type" value="Genomic_DNA"/>
</dbReference>
<accession>A0A8D3WJ47</accession>
<evidence type="ECO:0000256" key="1">
    <source>
        <dbReference type="ARBA" id="ARBA00022801"/>
    </source>
</evidence>
<evidence type="ECO:0000313" key="2">
    <source>
        <dbReference type="EMBL" id="ADW05779.1"/>
    </source>
</evidence>
<protein>
    <submittedName>
        <fullName evidence="2">Peptidase C60 sortase A and B</fullName>
    </submittedName>
</protein>
<dbReference type="AlphaFoldDB" id="A0A8D3WJ47"/>
<dbReference type="KEGG" id="sfa:Sfla_4371"/>
<evidence type="ECO:0000313" key="3">
    <source>
        <dbReference type="Proteomes" id="UP000002066"/>
    </source>
</evidence>
<dbReference type="OrthoDB" id="525039at2"/>
<proteinExistence type="predicted"/>
<dbReference type="GO" id="GO:0016787">
    <property type="term" value="F:hydrolase activity"/>
    <property type="evidence" value="ECO:0007669"/>
    <property type="project" value="UniProtKB-KW"/>
</dbReference>
<gene>
    <name evidence="2" type="ordered locus">Sfla_4371</name>
</gene>
<dbReference type="Pfam" id="PF04203">
    <property type="entry name" value="Sortase"/>
    <property type="match status" value="1"/>
</dbReference>
<dbReference type="InterPro" id="IPR005754">
    <property type="entry name" value="Sortase"/>
</dbReference>
<dbReference type="NCBIfam" id="NF033748">
    <property type="entry name" value="class_F_sortase"/>
    <property type="match status" value="1"/>
</dbReference>
<dbReference type="SUPFAM" id="SSF63817">
    <property type="entry name" value="Sortase"/>
    <property type="match status" value="1"/>
</dbReference>